<dbReference type="Proteomes" id="UP000176865">
    <property type="component" value="Unassembled WGS sequence"/>
</dbReference>
<name>A0A1F5EM53_9BACT</name>
<organism evidence="1 2">
    <name type="scientific">Candidatus Campbellbacteria bacterium RIFCSPLOWO2_01_FULL_34_15</name>
    <dbReference type="NCBI Taxonomy" id="1797579"/>
    <lineage>
        <taxon>Bacteria</taxon>
        <taxon>Candidatus Campbelliibacteriota</taxon>
    </lineage>
</organism>
<accession>A0A1F5EM53</accession>
<reference evidence="1 2" key="1">
    <citation type="journal article" date="2016" name="Nat. Commun.">
        <title>Thousands of microbial genomes shed light on interconnected biogeochemical processes in an aquifer system.</title>
        <authorList>
            <person name="Anantharaman K."/>
            <person name="Brown C.T."/>
            <person name="Hug L.A."/>
            <person name="Sharon I."/>
            <person name="Castelle C.J."/>
            <person name="Probst A.J."/>
            <person name="Thomas B.C."/>
            <person name="Singh A."/>
            <person name="Wilkins M.J."/>
            <person name="Karaoz U."/>
            <person name="Brodie E.L."/>
            <person name="Williams K.H."/>
            <person name="Hubbard S.S."/>
            <person name="Banfield J.F."/>
        </authorList>
    </citation>
    <scope>NUCLEOTIDE SEQUENCE [LARGE SCALE GENOMIC DNA]</scope>
</reference>
<evidence type="ECO:0000313" key="1">
    <source>
        <dbReference type="EMBL" id="OGD68469.1"/>
    </source>
</evidence>
<evidence type="ECO:0000313" key="2">
    <source>
        <dbReference type="Proteomes" id="UP000176865"/>
    </source>
</evidence>
<proteinExistence type="predicted"/>
<dbReference type="AlphaFoldDB" id="A0A1F5EM53"/>
<sequence>MKISEQKLGYPTVEGVPKGKQVLFFGRAKGFFGKGYCVVIGPADVYDGADLGENGLCCEVAVGPDKDGEEMKIIPVKCGRKYSTGGMVWTNIGSIFWWPISKSSFFENHKFSLVYISH</sequence>
<protein>
    <submittedName>
        <fullName evidence="1">Uncharacterized protein</fullName>
    </submittedName>
</protein>
<comment type="caution">
    <text evidence="1">The sequence shown here is derived from an EMBL/GenBank/DDBJ whole genome shotgun (WGS) entry which is preliminary data.</text>
</comment>
<gene>
    <name evidence="1" type="ORF">A2996_01625</name>
</gene>
<dbReference type="EMBL" id="MFAB01000026">
    <property type="protein sequence ID" value="OGD68469.1"/>
    <property type="molecule type" value="Genomic_DNA"/>
</dbReference>